<comment type="caution">
    <text evidence="1">The sequence shown here is derived from an EMBL/GenBank/DDBJ whole genome shotgun (WGS) entry which is preliminary data.</text>
</comment>
<evidence type="ECO:0008006" key="3">
    <source>
        <dbReference type="Google" id="ProtNLM"/>
    </source>
</evidence>
<evidence type="ECO:0000313" key="2">
    <source>
        <dbReference type="Proteomes" id="UP000598120"/>
    </source>
</evidence>
<sequence>MIFQFVNSKNIFESYETKFTKFEQREQSYKDSIASLQNENSDLKLFNLEYNDDALSYFDDKGYNSLELIPFIKDELYKLNNYKGDDHPIVPYVSMTDGKMLINNVRLLNHKWIIANFSDGKHWGELFITYELIEGNELKFKLVEYFLYPIN</sequence>
<proteinExistence type="predicted"/>
<keyword evidence="2" id="KW-1185">Reference proteome</keyword>
<gene>
    <name evidence="1" type="ORF">GCM10011531_14410</name>
</gene>
<reference evidence="1 2" key="1">
    <citation type="journal article" date="2014" name="Int. J. Syst. Evol. Microbiol.">
        <title>Complete genome sequence of Corynebacterium casei LMG S-19264T (=DSM 44701T), isolated from a smear-ripened cheese.</title>
        <authorList>
            <consortium name="US DOE Joint Genome Institute (JGI-PGF)"/>
            <person name="Walter F."/>
            <person name="Albersmeier A."/>
            <person name="Kalinowski J."/>
            <person name="Ruckert C."/>
        </authorList>
    </citation>
    <scope>NUCLEOTIDE SEQUENCE [LARGE SCALE GENOMIC DNA]</scope>
    <source>
        <strain evidence="1 2">CGMCC 1.15295</strain>
    </source>
</reference>
<evidence type="ECO:0000313" key="1">
    <source>
        <dbReference type="EMBL" id="GFZ84671.1"/>
    </source>
</evidence>
<organism evidence="1 2">
    <name type="scientific">Aquaticitalea lipolytica</name>
    <dbReference type="NCBI Taxonomy" id="1247562"/>
    <lineage>
        <taxon>Bacteria</taxon>
        <taxon>Pseudomonadati</taxon>
        <taxon>Bacteroidota</taxon>
        <taxon>Flavobacteriia</taxon>
        <taxon>Flavobacteriales</taxon>
        <taxon>Flavobacteriaceae</taxon>
        <taxon>Aquaticitalea</taxon>
    </lineage>
</organism>
<dbReference type="Proteomes" id="UP000598120">
    <property type="component" value="Unassembled WGS sequence"/>
</dbReference>
<protein>
    <recommendedName>
        <fullName evidence="3">Hydrolase</fullName>
    </recommendedName>
</protein>
<name>A0A8J2TRP5_9FLAO</name>
<dbReference type="EMBL" id="BMIC01000002">
    <property type="protein sequence ID" value="GFZ84671.1"/>
    <property type="molecule type" value="Genomic_DNA"/>
</dbReference>
<accession>A0A8J2TRP5</accession>
<dbReference type="AlphaFoldDB" id="A0A8J2TRP5"/>